<dbReference type="SMART" id="SM00387">
    <property type="entry name" value="HATPase_c"/>
    <property type="match status" value="1"/>
</dbReference>
<keyword evidence="8 11" id="KW-1133">Transmembrane helix</keyword>
<dbReference type="InterPro" id="IPR036097">
    <property type="entry name" value="HisK_dim/P_sf"/>
</dbReference>
<evidence type="ECO:0000259" key="13">
    <source>
        <dbReference type="PROSITE" id="PS50885"/>
    </source>
</evidence>
<comment type="caution">
    <text evidence="14">The sequence shown here is derived from an EMBL/GenBank/DDBJ whole genome shotgun (WGS) entry which is preliminary data.</text>
</comment>
<feature type="transmembrane region" description="Helical" evidence="11">
    <location>
        <begin position="124"/>
        <end position="147"/>
    </location>
</feature>
<gene>
    <name evidence="14" type="ORF">L861_01445</name>
</gene>
<protein>
    <recommendedName>
        <fullName evidence="3">histidine kinase</fullName>
        <ecNumber evidence="3">2.7.13.3</ecNumber>
    </recommendedName>
</protein>
<dbReference type="EC" id="2.7.13.3" evidence="3"/>
<dbReference type="Gene3D" id="6.10.340.10">
    <property type="match status" value="1"/>
</dbReference>
<dbReference type="OrthoDB" id="9121563at2"/>
<keyword evidence="15" id="KW-1185">Reference proteome</keyword>
<dbReference type="CDD" id="cd00075">
    <property type="entry name" value="HATPase"/>
    <property type="match status" value="1"/>
</dbReference>
<dbReference type="InterPro" id="IPR003660">
    <property type="entry name" value="HAMP_dom"/>
</dbReference>
<evidence type="ECO:0000256" key="8">
    <source>
        <dbReference type="ARBA" id="ARBA00022989"/>
    </source>
</evidence>
<dbReference type="GO" id="GO:0000155">
    <property type="term" value="F:phosphorelay sensor kinase activity"/>
    <property type="evidence" value="ECO:0007669"/>
    <property type="project" value="InterPro"/>
</dbReference>
<dbReference type="PROSITE" id="PS50885">
    <property type="entry name" value="HAMP"/>
    <property type="match status" value="1"/>
</dbReference>
<feature type="domain" description="Histidine kinase" evidence="12">
    <location>
        <begin position="208"/>
        <end position="414"/>
    </location>
</feature>
<evidence type="ECO:0000313" key="15">
    <source>
        <dbReference type="Proteomes" id="UP000014463"/>
    </source>
</evidence>
<dbReference type="InterPro" id="IPR003661">
    <property type="entry name" value="HisK_dim/P_dom"/>
</dbReference>
<dbReference type="Pfam" id="PF00512">
    <property type="entry name" value="HisKA"/>
    <property type="match status" value="1"/>
</dbReference>
<dbReference type="Gene3D" id="3.30.565.10">
    <property type="entry name" value="Histidine kinase-like ATPase, C-terminal domain"/>
    <property type="match status" value="1"/>
</dbReference>
<evidence type="ECO:0000256" key="9">
    <source>
        <dbReference type="ARBA" id="ARBA00023012"/>
    </source>
</evidence>
<dbReference type="EMBL" id="ASTJ01000011">
    <property type="protein sequence ID" value="EPC03995.1"/>
    <property type="molecule type" value="Genomic_DNA"/>
</dbReference>
<dbReference type="STRING" id="1121939.L861_01445"/>
<dbReference type="PATRIC" id="fig|1121939.11.peg.271"/>
<evidence type="ECO:0000256" key="3">
    <source>
        <dbReference type="ARBA" id="ARBA00012438"/>
    </source>
</evidence>
<name>S2KQ35_LITA3</name>
<dbReference type="SMART" id="SM00388">
    <property type="entry name" value="HisKA"/>
    <property type="match status" value="1"/>
</dbReference>
<evidence type="ECO:0000256" key="11">
    <source>
        <dbReference type="SAM" id="Phobius"/>
    </source>
</evidence>
<dbReference type="InterPro" id="IPR050428">
    <property type="entry name" value="TCS_sensor_his_kinase"/>
</dbReference>
<keyword evidence="5" id="KW-0808">Transferase</keyword>
<accession>S2KQ35</accession>
<dbReference type="PRINTS" id="PR00344">
    <property type="entry name" value="BCTRLSENSOR"/>
</dbReference>
<dbReference type="RefSeq" id="WP_016414729.1">
    <property type="nucleotide sequence ID" value="NZ_AUAB01000020.1"/>
</dbReference>
<sequence length="422" mass="46269">MKPRLSLKKRIALTYILLTVAVAGAFSLVSYVAVKVIEEQVIDARLARIADRLIDVHELGYMPDAPPDVRFLIDAGIPAELRQLPAGFHELKLGERWVHALLRDHGTSRYAVVQEVGELEHTELVIILALALGFAVSVLLAAVLGVLSARRVIAPVAALAEAVERNAGPAELPSLSAHDEIGSLARAFAKRTDKLQQFLQRERLFTGDVSHELRTPLTIMLGAAEVLAAQLSDHPVQYATAERIRRVAAETAQRVSALLLLSRTPESLDSPRIVLNTIIESEMERCRPLLYGKPVQCRLDWTEQVSADVRPELAGIMIGNLLRNACQHTDQGMILVQLTAGRLVVEDTGTGIPQVVRERLFERFVHGDDWSAHEGTGLGLSIVKRVVDHIGWDVRLEIPEAGGTRFVLTFPQSSSSNPLNAS</sequence>
<dbReference type="InterPro" id="IPR005467">
    <property type="entry name" value="His_kinase_dom"/>
</dbReference>
<keyword evidence="9" id="KW-0902">Two-component regulatory system</keyword>
<evidence type="ECO:0000256" key="7">
    <source>
        <dbReference type="ARBA" id="ARBA00022777"/>
    </source>
</evidence>
<feature type="domain" description="HAMP" evidence="13">
    <location>
        <begin position="150"/>
        <end position="200"/>
    </location>
</feature>
<comment type="subcellular location">
    <subcellularLocation>
        <location evidence="2">Membrane</location>
    </subcellularLocation>
</comment>
<dbReference type="InterPro" id="IPR036890">
    <property type="entry name" value="HATPase_C_sf"/>
</dbReference>
<keyword evidence="10 11" id="KW-0472">Membrane</keyword>
<dbReference type="AlphaFoldDB" id="S2KQ35"/>
<evidence type="ECO:0000259" key="12">
    <source>
        <dbReference type="PROSITE" id="PS50109"/>
    </source>
</evidence>
<reference evidence="14 15" key="1">
    <citation type="journal article" date="2013" name="Genome Announc.">
        <title>Draft genome sequence of the moderately halophilic gammaproteobacterium Halomonas anticariensis FP35.</title>
        <authorList>
            <person name="Tahrioui A."/>
            <person name="Quesada E."/>
            <person name="Llamas I."/>
        </authorList>
    </citation>
    <scope>NUCLEOTIDE SEQUENCE [LARGE SCALE GENOMIC DNA]</scope>
    <source>
        <strain evidence="15">DSM 16096 / CECT 5854 / LMG 22089 / FP35</strain>
    </source>
</reference>
<evidence type="ECO:0000256" key="10">
    <source>
        <dbReference type="ARBA" id="ARBA00023136"/>
    </source>
</evidence>
<dbReference type="SUPFAM" id="SSF55874">
    <property type="entry name" value="ATPase domain of HSP90 chaperone/DNA topoisomerase II/histidine kinase"/>
    <property type="match status" value="1"/>
</dbReference>
<evidence type="ECO:0000256" key="5">
    <source>
        <dbReference type="ARBA" id="ARBA00022679"/>
    </source>
</evidence>
<comment type="catalytic activity">
    <reaction evidence="1">
        <text>ATP + protein L-histidine = ADP + protein N-phospho-L-histidine.</text>
        <dbReference type="EC" id="2.7.13.3"/>
    </reaction>
</comment>
<dbReference type="PANTHER" id="PTHR45436">
    <property type="entry name" value="SENSOR HISTIDINE KINASE YKOH"/>
    <property type="match status" value="1"/>
</dbReference>
<evidence type="ECO:0000313" key="14">
    <source>
        <dbReference type="EMBL" id="EPC03995.1"/>
    </source>
</evidence>
<dbReference type="CDD" id="cd00082">
    <property type="entry name" value="HisKA"/>
    <property type="match status" value="1"/>
</dbReference>
<dbReference type="Gene3D" id="1.10.287.130">
    <property type="match status" value="1"/>
</dbReference>
<dbReference type="Pfam" id="PF02518">
    <property type="entry name" value="HATPase_c"/>
    <property type="match status" value="1"/>
</dbReference>
<keyword evidence="7" id="KW-0418">Kinase</keyword>
<keyword evidence="4" id="KW-0597">Phosphoprotein</keyword>
<dbReference type="PROSITE" id="PS50109">
    <property type="entry name" value="HIS_KIN"/>
    <property type="match status" value="1"/>
</dbReference>
<dbReference type="PANTHER" id="PTHR45436:SF16">
    <property type="entry name" value="HISTIDINE KINASE"/>
    <property type="match status" value="1"/>
</dbReference>
<dbReference type="eggNOG" id="COG2205">
    <property type="taxonomic scope" value="Bacteria"/>
</dbReference>
<dbReference type="InterPro" id="IPR003594">
    <property type="entry name" value="HATPase_dom"/>
</dbReference>
<feature type="transmembrane region" description="Helical" evidence="11">
    <location>
        <begin position="12"/>
        <end position="34"/>
    </location>
</feature>
<dbReference type="GO" id="GO:0005886">
    <property type="term" value="C:plasma membrane"/>
    <property type="evidence" value="ECO:0007669"/>
    <property type="project" value="TreeGrafter"/>
</dbReference>
<organism evidence="14 15">
    <name type="scientific">Litchfieldella anticariensis (strain DSM 16096 / CECT 5854 / CIP 108499 / LMG 22089 / FP35)</name>
    <name type="common">Halomonas anticariensis</name>
    <dbReference type="NCBI Taxonomy" id="1121939"/>
    <lineage>
        <taxon>Bacteria</taxon>
        <taxon>Pseudomonadati</taxon>
        <taxon>Pseudomonadota</taxon>
        <taxon>Gammaproteobacteria</taxon>
        <taxon>Oceanospirillales</taxon>
        <taxon>Halomonadaceae</taxon>
        <taxon>Litchfieldella</taxon>
    </lineage>
</organism>
<dbReference type="Proteomes" id="UP000014463">
    <property type="component" value="Unassembled WGS sequence"/>
</dbReference>
<evidence type="ECO:0000256" key="2">
    <source>
        <dbReference type="ARBA" id="ARBA00004370"/>
    </source>
</evidence>
<evidence type="ECO:0000256" key="6">
    <source>
        <dbReference type="ARBA" id="ARBA00022692"/>
    </source>
</evidence>
<evidence type="ECO:0000256" key="4">
    <source>
        <dbReference type="ARBA" id="ARBA00022553"/>
    </source>
</evidence>
<dbReference type="InterPro" id="IPR004358">
    <property type="entry name" value="Sig_transdc_His_kin-like_C"/>
</dbReference>
<evidence type="ECO:0000256" key="1">
    <source>
        <dbReference type="ARBA" id="ARBA00000085"/>
    </source>
</evidence>
<keyword evidence="6 11" id="KW-0812">Transmembrane</keyword>
<dbReference type="SUPFAM" id="SSF47384">
    <property type="entry name" value="Homodimeric domain of signal transducing histidine kinase"/>
    <property type="match status" value="1"/>
</dbReference>
<proteinExistence type="predicted"/>